<dbReference type="Proteomes" id="UP000263232">
    <property type="component" value="Chromosome"/>
</dbReference>
<protein>
    <submittedName>
        <fullName evidence="5">Uncharacterized protein</fullName>
    </submittedName>
</protein>
<dbReference type="PRINTS" id="PR00051">
    <property type="entry name" value="DNAA"/>
</dbReference>
<evidence type="ECO:0000256" key="1">
    <source>
        <dbReference type="RuleBase" id="RU004227"/>
    </source>
</evidence>
<sequence length="312" mass="36506">MQRIGNILEQLERNNPHAVNLQQTWQDILNYPPIHDFIQAHQAELSQEMIENSRSKLNEFKREHEAKERGEEGQNPGFTPELILNGNYIDVTYVPTETYYRWKAEQVRHSLLDNRMMSRDVRQATLRDFYVNTPQRQYLLKQSMDFLHAYEKEPYATQALYIHGSFGVGKTYLLGALANYLVDRLEKHVTMIHYPTFTSQIKNAIQSGTVQQTIDEIRKVDVLMIDDIGAEANTAWVRDEVLNNILEYRMKESLATFFTSNFSMEILETHLAKTKDSIDTGKAMRIMERIRYLAHEVEFNGENLRQAKRQGN</sequence>
<dbReference type="InterPro" id="IPR020591">
    <property type="entry name" value="Chromosome_initiator_DnaA-like"/>
</dbReference>
<dbReference type="Pfam" id="PF00308">
    <property type="entry name" value="Bac_DnaA"/>
    <property type="match status" value="1"/>
</dbReference>
<dbReference type="Pfam" id="PF07319">
    <property type="entry name" value="DnaI_N"/>
    <property type="match status" value="1"/>
</dbReference>
<dbReference type="Gene3D" id="3.40.50.300">
    <property type="entry name" value="P-loop containing nucleotide triphosphate hydrolases"/>
    <property type="match status" value="1"/>
</dbReference>
<feature type="domain" description="Primosomal DnaI N-terminal" evidence="4">
    <location>
        <begin position="1"/>
        <end position="93"/>
    </location>
</feature>
<evidence type="ECO:0000313" key="6">
    <source>
        <dbReference type="Proteomes" id="UP000263232"/>
    </source>
</evidence>
<dbReference type="InterPro" id="IPR013317">
    <property type="entry name" value="DnaA_dom"/>
</dbReference>
<dbReference type="EMBL" id="CP023434">
    <property type="protein sequence ID" value="AXY25122.1"/>
    <property type="molecule type" value="Genomic_DNA"/>
</dbReference>
<comment type="similarity">
    <text evidence="1">Belongs to the DnaA family.</text>
</comment>
<dbReference type="NCBIfam" id="NF006505">
    <property type="entry name" value="PRK08939.1"/>
    <property type="match status" value="1"/>
</dbReference>
<keyword evidence="1" id="KW-0235">DNA replication</keyword>
<evidence type="ECO:0000313" key="5">
    <source>
        <dbReference type="EMBL" id="AXY25122.1"/>
    </source>
</evidence>
<dbReference type="SUPFAM" id="SSF52540">
    <property type="entry name" value="P-loop containing nucleoside triphosphate hydrolases"/>
    <property type="match status" value="1"/>
</dbReference>
<dbReference type="OrthoDB" id="61127at2"/>
<feature type="coiled-coil region" evidence="2">
    <location>
        <begin position="43"/>
        <end position="70"/>
    </location>
</feature>
<proteinExistence type="inferred from homology"/>
<dbReference type="PANTHER" id="PTHR30050:SF8">
    <property type="entry name" value="PRIMOSOMAL PROTEIN DNAI"/>
    <property type="match status" value="1"/>
</dbReference>
<dbReference type="InterPro" id="IPR027417">
    <property type="entry name" value="P-loop_NTPase"/>
</dbReference>
<keyword evidence="2" id="KW-0175">Coiled coil</keyword>
<feature type="domain" description="Chromosomal replication initiator protein DnaA ATPAse" evidence="3">
    <location>
        <begin position="158"/>
        <end position="261"/>
    </location>
</feature>
<dbReference type="PANTHER" id="PTHR30050">
    <property type="entry name" value="CHROMOSOMAL REPLICATION INITIATOR PROTEIN DNAA"/>
    <property type="match status" value="1"/>
</dbReference>
<name>A0A347WJ65_9LACT</name>
<dbReference type="InterPro" id="IPR009928">
    <property type="entry name" value="DnaI_N"/>
</dbReference>
<evidence type="ECO:0000259" key="3">
    <source>
        <dbReference type="Pfam" id="PF00308"/>
    </source>
</evidence>
<keyword evidence="6" id="KW-1185">Reference proteome</keyword>
<gene>
    <name evidence="5" type="ORF">CL176_03240</name>
</gene>
<dbReference type="CDD" id="cd00009">
    <property type="entry name" value="AAA"/>
    <property type="match status" value="1"/>
</dbReference>
<evidence type="ECO:0000256" key="2">
    <source>
        <dbReference type="SAM" id="Coils"/>
    </source>
</evidence>
<dbReference type="AlphaFoldDB" id="A0A347WJ65"/>
<reference evidence="5 6" key="1">
    <citation type="submission" date="2017-09" db="EMBL/GenBank/DDBJ databases">
        <title>Complete genome sequence of Oxytococcus suis strain ZY16052.</title>
        <authorList>
            <person name="Li F."/>
        </authorList>
    </citation>
    <scope>NUCLEOTIDE SEQUENCE [LARGE SCALE GENOMIC DNA]</scope>
    <source>
        <strain evidence="5 6">ZY16052</strain>
    </source>
</reference>
<dbReference type="RefSeq" id="WP_118990038.1">
    <property type="nucleotide sequence ID" value="NZ_CP023434.1"/>
</dbReference>
<organism evidence="5 6">
    <name type="scientific">Suicoccus acidiformans</name>
    <dbReference type="NCBI Taxonomy" id="2036206"/>
    <lineage>
        <taxon>Bacteria</taxon>
        <taxon>Bacillati</taxon>
        <taxon>Bacillota</taxon>
        <taxon>Bacilli</taxon>
        <taxon>Lactobacillales</taxon>
        <taxon>Aerococcaceae</taxon>
        <taxon>Suicoccus</taxon>
    </lineage>
</organism>
<evidence type="ECO:0000259" key="4">
    <source>
        <dbReference type="Pfam" id="PF07319"/>
    </source>
</evidence>
<dbReference type="KEGG" id="abae:CL176_03240"/>
<dbReference type="GO" id="GO:0006260">
    <property type="term" value="P:DNA replication"/>
    <property type="evidence" value="ECO:0007669"/>
    <property type="project" value="UniProtKB-KW"/>
</dbReference>
<accession>A0A347WJ65</accession>